<dbReference type="InterPro" id="IPR055290">
    <property type="entry name" value="At3g26010-like"/>
</dbReference>
<dbReference type="SUPFAM" id="SSF81383">
    <property type="entry name" value="F-box domain"/>
    <property type="match status" value="1"/>
</dbReference>
<name>A0A0E0LX75_ORYPU</name>
<dbReference type="Gramene" id="OPUNC08G19520.1">
    <property type="protein sequence ID" value="OPUNC08G19520.1"/>
    <property type="gene ID" value="OPUNC08G19520"/>
</dbReference>
<dbReference type="Gene3D" id="2.120.10.80">
    <property type="entry name" value="Kelch-type beta propeller"/>
    <property type="match status" value="1"/>
</dbReference>
<dbReference type="InterPro" id="IPR011043">
    <property type="entry name" value="Gal_Oxase/kelch_b-propeller"/>
</dbReference>
<dbReference type="Gene3D" id="1.20.1280.50">
    <property type="match status" value="1"/>
</dbReference>
<organism evidence="2">
    <name type="scientific">Oryza punctata</name>
    <name type="common">Red rice</name>
    <dbReference type="NCBI Taxonomy" id="4537"/>
    <lineage>
        <taxon>Eukaryota</taxon>
        <taxon>Viridiplantae</taxon>
        <taxon>Streptophyta</taxon>
        <taxon>Embryophyta</taxon>
        <taxon>Tracheophyta</taxon>
        <taxon>Spermatophyta</taxon>
        <taxon>Magnoliopsida</taxon>
        <taxon>Liliopsida</taxon>
        <taxon>Poales</taxon>
        <taxon>Poaceae</taxon>
        <taxon>BOP clade</taxon>
        <taxon>Oryzoideae</taxon>
        <taxon>Oryzeae</taxon>
        <taxon>Oryzinae</taxon>
        <taxon>Oryza</taxon>
    </lineage>
</organism>
<dbReference type="STRING" id="4537.A0A0E0LX75"/>
<dbReference type="SMART" id="SM00256">
    <property type="entry name" value="FBOX"/>
    <property type="match status" value="1"/>
</dbReference>
<feature type="domain" description="F-box" evidence="1">
    <location>
        <begin position="26"/>
        <end position="66"/>
    </location>
</feature>
<dbReference type="Pfam" id="PF00646">
    <property type="entry name" value="F-box"/>
    <property type="match status" value="1"/>
</dbReference>
<dbReference type="SUPFAM" id="SSF50965">
    <property type="entry name" value="Galactose oxidase, central domain"/>
    <property type="match status" value="1"/>
</dbReference>
<accession>A0A0E0LX75</accession>
<keyword evidence="3" id="KW-1185">Reference proteome</keyword>
<evidence type="ECO:0000259" key="1">
    <source>
        <dbReference type="SMART" id="SM00256"/>
    </source>
</evidence>
<dbReference type="eggNOG" id="ENOG502S3VB">
    <property type="taxonomic scope" value="Eukaryota"/>
</dbReference>
<evidence type="ECO:0000313" key="2">
    <source>
        <dbReference type="EnsemblPlants" id="OPUNC08G19520.1"/>
    </source>
</evidence>
<dbReference type="AlphaFoldDB" id="A0A0E0LX75"/>
<dbReference type="PANTHER" id="PTHR35546:SF130">
    <property type="entry name" value="EXPRESSED PROTEIN"/>
    <property type="match status" value="1"/>
</dbReference>
<dbReference type="HOGENOM" id="CLU_022847_2_0_1"/>
<dbReference type="InterPro" id="IPR015915">
    <property type="entry name" value="Kelch-typ_b-propeller"/>
</dbReference>
<sequence>MAILKSRCSIGSDTGFADEMSEIDLIGDDLLSEIIVRLPFKSVARSTCVSKKWRAAVSDDYLRRRLPLLMTTVYFPDDDDDTARGGGGGGPRFACAAADDDDDDDGHRLEDCDLGFLQERGGVVVCDGCNGLLLCRSPGTPEFYVFDPVTRRWAALTAPAKEATLSVLAFDPSTSPDYRVVNFTGWRDRAATVEVFSSATWAWTAHDAELGGVPASSLSGSMHYHDGVLYILASEPDCLVRLDLADFSSTAVIDLPEPVDGGDGRVAHSGGRLHYICSDGELLKVWELDDQDQLASCQWRLKHAIEVEHLVQGGCRGDEVRFLALHPEKEDVVYTWSPWKVVEFDLRKKTSCQAWEFRKGERNRVIKTWLVPSSCYLSDCLTHCPVNC</sequence>
<reference evidence="2" key="1">
    <citation type="submission" date="2015-04" db="UniProtKB">
        <authorList>
            <consortium name="EnsemblPlants"/>
        </authorList>
    </citation>
    <scope>IDENTIFICATION</scope>
</reference>
<dbReference type="OMA" id="NWCATIS"/>
<dbReference type="Pfam" id="PF24750">
    <property type="entry name" value="b-prop_At3g26010-like"/>
    <property type="match status" value="1"/>
</dbReference>
<dbReference type="InterPro" id="IPR001810">
    <property type="entry name" value="F-box_dom"/>
</dbReference>
<dbReference type="InterPro" id="IPR056592">
    <property type="entry name" value="Beta-prop_At3g26010-like"/>
</dbReference>
<protein>
    <recommendedName>
        <fullName evidence="1">F-box domain-containing protein</fullName>
    </recommendedName>
</protein>
<dbReference type="InterPro" id="IPR036047">
    <property type="entry name" value="F-box-like_dom_sf"/>
</dbReference>
<dbReference type="Proteomes" id="UP000026962">
    <property type="component" value="Chromosome 8"/>
</dbReference>
<dbReference type="PANTHER" id="PTHR35546">
    <property type="entry name" value="F-BOX PROTEIN INTERACTION DOMAIN PROTEIN-RELATED"/>
    <property type="match status" value="1"/>
</dbReference>
<dbReference type="EnsemblPlants" id="OPUNC08G19520.1">
    <property type="protein sequence ID" value="OPUNC08G19520.1"/>
    <property type="gene ID" value="OPUNC08G19520"/>
</dbReference>
<evidence type="ECO:0000313" key="3">
    <source>
        <dbReference type="Proteomes" id="UP000026962"/>
    </source>
</evidence>
<reference evidence="2" key="2">
    <citation type="submission" date="2018-05" db="EMBL/GenBank/DDBJ databases">
        <title>OpunRS2 (Oryza punctata Reference Sequence Version 2).</title>
        <authorList>
            <person name="Zhang J."/>
            <person name="Kudrna D."/>
            <person name="Lee S."/>
            <person name="Talag J."/>
            <person name="Welchert J."/>
            <person name="Wing R.A."/>
        </authorList>
    </citation>
    <scope>NUCLEOTIDE SEQUENCE [LARGE SCALE GENOMIC DNA]</scope>
</reference>
<proteinExistence type="predicted"/>